<evidence type="ECO:0000313" key="2">
    <source>
        <dbReference type="EMBL" id="TDL25803.1"/>
    </source>
</evidence>
<dbReference type="OrthoDB" id="10003767at2759"/>
<evidence type="ECO:0000313" key="3">
    <source>
        <dbReference type="Proteomes" id="UP000294933"/>
    </source>
</evidence>
<accession>A0A4Y7QDN6</accession>
<dbReference type="Gene3D" id="3.90.1200.10">
    <property type="match status" value="1"/>
</dbReference>
<dbReference type="InterPro" id="IPR002575">
    <property type="entry name" value="Aminoglycoside_PTrfase"/>
</dbReference>
<name>A0A4Y7QDN6_9AGAM</name>
<dbReference type="InterPro" id="IPR011009">
    <property type="entry name" value="Kinase-like_dom_sf"/>
</dbReference>
<proteinExistence type="predicted"/>
<reference evidence="2 3" key="1">
    <citation type="submission" date="2018-06" db="EMBL/GenBank/DDBJ databases">
        <title>A transcriptomic atlas of mushroom development highlights an independent origin of complex multicellularity.</title>
        <authorList>
            <consortium name="DOE Joint Genome Institute"/>
            <person name="Krizsan K."/>
            <person name="Almasi E."/>
            <person name="Merenyi Z."/>
            <person name="Sahu N."/>
            <person name="Viragh M."/>
            <person name="Koszo T."/>
            <person name="Mondo S."/>
            <person name="Kiss B."/>
            <person name="Balint B."/>
            <person name="Kues U."/>
            <person name="Barry K."/>
            <person name="Hegedus J.C."/>
            <person name="Henrissat B."/>
            <person name="Johnson J."/>
            <person name="Lipzen A."/>
            <person name="Ohm R."/>
            <person name="Nagy I."/>
            <person name="Pangilinan J."/>
            <person name="Yan J."/>
            <person name="Xiong Y."/>
            <person name="Grigoriev I.V."/>
            <person name="Hibbett D.S."/>
            <person name="Nagy L.G."/>
        </authorList>
    </citation>
    <scope>NUCLEOTIDE SEQUENCE [LARGE SCALE GENOMIC DNA]</scope>
    <source>
        <strain evidence="2 3">SZMC22713</strain>
    </source>
</reference>
<organism evidence="2 3">
    <name type="scientific">Rickenella mellea</name>
    <dbReference type="NCBI Taxonomy" id="50990"/>
    <lineage>
        <taxon>Eukaryota</taxon>
        <taxon>Fungi</taxon>
        <taxon>Dikarya</taxon>
        <taxon>Basidiomycota</taxon>
        <taxon>Agaricomycotina</taxon>
        <taxon>Agaricomycetes</taxon>
        <taxon>Hymenochaetales</taxon>
        <taxon>Rickenellaceae</taxon>
        <taxon>Rickenella</taxon>
    </lineage>
</organism>
<keyword evidence="3" id="KW-1185">Reference proteome</keyword>
<protein>
    <recommendedName>
        <fullName evidence="1">Aminoglycoside phosphotransferase domain-containing protein</fullName>
    </recommendedName>
</protein>
<gene>
    <name evidence="2" type="ORF">BD410DRAFT_784827</name>
</gene>
<dbReference type="Proteomes" id="UP000294933">
    <property type="component" value="Unassembled WGS sequence"/>
</dbReference>
<sequence>MPTPIEELSQEQALAEAQCVAAGFCEADPISAQMCDVQGMFSLSIIVTLSDDTKFVVQLRDNDVDTTMVTLAYSLLGEVVPPLHAARTSVVRAAYVAPFVPGTVWDELNCSLDDDVKIASQIGELLGRCFLNVDSSGMVDRFIIPRLRKILAKERIPTKELRERIEGMILSAENLKALPLGICHIDVNASNIIIDNESNIAGLIDWEMAAFLPIGMGAWGIRNLATVNRNRTIYLLDKTQPMSEAFWKGFIKNLTPSAKSNLHAIIDGMEIGLLFFNGYCEGCETNEKVLAGLLESLDWIRSTFEPLCRNMNHS</sequence>
<dbReference type="STRING" id="50990.A0A4Y7QDN6"/>
<dbReference type="SUPFAM" id="SSF56112">
    <property type="entry name" value="Protein kinase-like (PK-like)"/>
    <property type="match status" value="1"/>
</dbReference>
<dbReference type="VEuPathDB" id="FungiDB:BD410DRAFT_784827"/>
<feature type="domain" description="Aminoglycoside phosphotransferase" evidence="1">
    <location>
        <begin position="93"/>
        <end position="211"/>
    </location>
</feature>
<dbReference type="EMBL" id="ML170163">
    <property type="protein sequence ID" value="TDL25803.1"/>
    <property type="molecule type" value="Genomic_DNA"/>
</dbReference>
<dbReference type="Pfam" id="PF01636">
    <property type="entry name" value="APH"/>
    <property type="match status" value="1"/>
</dbReference>
<evidence type="ECO:0000259" key="1">
    <source>
        <dbReference type="Pfam" id="PF01636"/>
    </source>
</evidence>
<dbReference type="AlphaFoldDB" id="A0A4Y7QDN6"/>